<proteinExistence type="predicted"/>
<gene>
    <name evidence="1" type="ORF">JOF55_004540</name>
</gene>
<dbReference type="AlphaFoldDB" id="A0AAE4CP01"/>
<evidence type="ECO:0000313" key="1">
    <source>
        <dbReference type="EMBL" id="MDR7304359.1"/>
    </source>
</evidence>
<keyword evidence="1" id="KW-0804">Transcription</keyword>
<comment type="caution">
    <text evidence="1">The sequence shown here is derived from an EMBL/GenBank/DDBJ whole genome shotgun (WGS) entry which is preliminary data.</text>
</comment>
<keyword evidence="2" id="KW-1185">Reference proteome</keyword>
<dbReference type="GO" id="GO:0000428">
    <property type="term" value="C:DNA-directed RNA polymerase complex"/>
    <property type="evidence" value="ECO:0007669"/>
    <property type="project" value="UniProtKB-KW"/>
</dbReference>
<evidence type="ECO:0000313" key="2">
    <source>
        <dbReference type="Proteomes" id="UP001180845"/>
    </source>
</evidence>
<accession>A0AAE4CP01</accession>
<dbReference type="RefSeq" id="WP_310278002.1">
    <property type="nucleotide sequence ID" value="NZ_JAVDXW010000001.1"/>
</dbReference>
<dbReference type="EMBL" id="JAVDXW010000001">
    <property type="protein sequence ID" value="MDR7304359.1"/>
    <property type="molecule type" value="Genomic_DNA"/>
</dbReference>
<dbReference type="Proteomes" id="UP001180845">
    <property type="component" value="Unassembled WGS sequence"/>
</dbReference>
<reference evidence="1" key="1">
    <citation type="submission" date="2023-07" db="EMBL/GenBank/DDBJ databases">
        <title>Sequencing the genomes of 1000 actinobacteria strains.</title>
        <authorList>
            <person name="Klenk H.-P."/>
        </authorList>
    </citation>
    <scope>NUCLEOTIDE SEQUENCE</scope>
    <source>
        <strain evidence="1">DSM 45977</strain>
    </source>
</reference>
<protein>
    <submittedName>
        <fullName evidence="1">DNA-directed RNA polymerase specialized sigma24 family protein</fullName>
    </submittedName>
</protein>
<sequence length="68" mass="7525">MTTVDSTHAPEQSIAHAEFVWRTVSEAIDTVPESDREAFLTRFVLLAALDHLGTDEITALVAEARESR</sequence>
<organism evidence="1 2">
    <name type="scientific">Haloactinomyces albus</name>
    <dbReference type="NCBI Taxonomy" id="1352928"/>
    <lineage>
        <taxon>Bacteria</taxon>
        <taxon>Bacillati</taxon>
        <taxon>Actinomycetota</taxon>
        <taxon>Actinomycetes</taxon>
        <taxon>Actinopolysporales</taxon>
        <taxon>Actinopolysporaceae</taxon>
        <taxon>Haloactinomyces</taxon>
    </lineage>
</organism>
<name>A0AAE4CP01_9ACTN</name>
<keyword evidence="1" id="KW-0240">DNA-directed RNA polymerase</keyword>